<dbReference type="EMBL" id="JARMDB010000013">
    <property type="protein sequence ID" value="MED1568086.1"/>
    <property type="molecule type" value="Genomic_DNA"/>
</dbReference>
<evidence type="ECO:0000313" key="1">
    <source>
        <dbReference type="EMBL" id="MED1568086.1"/>
    </source>
</evidence>
<proteinExistence type="predicted"/>
<evidence type="ECO:0000313" key="2">
    <source>
        <dbReference type="Proteomes" id="UP001309448"/>
    </source>
</evidence>
<comment type="caution">
    <text evidence="1">The sequence shown here is derived from an EMBL/GenBank/DDBJ whole genome shotgun (WGS) entry which is preliminary data.</text>
</comment>
<sequence length="90" mass="11026">MFLEHPHPGQGGRRRRTFTYGLSKRTRPRDFDLYLSLKPWDSLAFDINDLRRIMKEGGLYNKENREKLKEYIDYYKKYEHNDLKIFGRPK</sequence>
<organism evidence="1 2">
    <name type="scientific">Bacillus paramycoides</name>
    <dbReference type="NCBI Taxonomy" id="2026194"/>
    <lineage>
        <taxon>Bacteria</taxon>
        <taxon>Bacillati</taxon>
        <taxon>Bacillota</taxon>
        <taxon>Bacilli</taxon>
        <taxon>Bacillales</taxon>
        <taxon>Bacillaceae</taxon>
        <taxon>Bacillus</taxon>
        <taxon>Bacillus cereus group</taxon>
    </lineage>
</organism>
<gene>
    <name evidence="1" type="ORF">P4U88_19605</name>
</gene>
<dbReference type="Proteomes" id="UP001309448">
    <property type="component" value="Unassembled WGS sequence"/>
</dbReference>
<protein>
    <submittedName>
        <fullName evidence="1">Uncharacterized protein</fullName>
    </submittedName>
</protein>
<dbReference type="RefSeq" id="WP_327920999.1">
    <property type="nucleotide sequence ID" value="NZ_JARMDB010000013.1"/>
</dbReference>
<name>A0ABU6MZD8_9BACI</name>
<keyword evidence="2" id="KW-1185">Reference proteome</keyword>
<reference evidence="1 2" key="1">
    <citation type="submission" date="2023-03" db="EMBL/GenBank/DDBJ databases">
        <title>Bacillus Genome Sequencing.</title>
        <authorList>
            <person name="Dunlap C."/>
        </authorList>
    </citation>
    <scope>NUCLEOTIDE SEQUENCE [LARGE SCALE GENOMIC DNA]</scope>
    <source>
        <strain evidence="1 2">B-615</strain>
    </source>
</reference>
<accession>A0ABU6MZD8</accession>